<accession>A0ABM6Z0I3</accession>
<proteinExistence type="predicted"/>
<evidence type="ECO:0000313" key="2">
    <source>
        <dbReference type="Proteomes" id="UP000262832"/>
    </source>
</evidence>
<dbReference type="Proteomes" id="UP000262832">
    <property type="component" value="Plasmid pVa1"/>
</dbReference>
<keyword evidence="2" id="KW-1185">Reference proteome</keyword>
<evidence type="ECO:0000313" key="1">
    <source>
        <dbReference type="EMBL" id="AXY03718.1"/>
    </source>
</evidence>
<protein>
    <submittedName>
        <fullName evidence="1">PEP-CTERM sorting domain-containing protein</fullName>
    </submittedName>
</protein>
<keyword evidence="1" id="KW-0614">Plasmid</keyword>
<dbReference type="EMBL" id="CP032095">
    <property type="protein sequence ID" value="AXY03718.1"/>
    <property type="molecule type" value="Genomic_DNA"/>
</dbReference>
<dbReference type="InterPro" id="IPR013424">
    <property type="entry name" value="Ice-binding_C"/>
</dbReference>
<sequence length="160" mass="16834">MFIDFGDQTMPGSTASDIGLTNVSPSGQVTLWDVDTVSNDCGGGCNLNGLNPSLEAPDGEWELVFSLGSQGFNNIQTFTWTTDDFSLGLDDFGLVGVRAQQQCSGSNTLENGNSDCGGSDKSYGSAGGVTPRNIIPEPTSLFVFGLGLIMVSTLGRRRQH</sequence>
<name>A0ABM6Z0I3_9VIBR</name>
<geneLocation type="plasmid" evidence="2">
    <name>pva1</name>
</geneLocation>
<gene>
    <name evidence="1" type="ORF">D1115_22840</name>
</gene>
<dbReference type="NCBIfam" id="TIGR02595">
    <property type="entry name" value="PEP_CTERM"/>
    <property type="match status" value="1"/>
</dbReference>
<reference evidence="1 2" key="1">
    <citation type="submission" date="2018-08" db="EMBL/GenBank/DDBJ databases">
        <title>Genomic taxonomy of the Vibrionaceae family.</title>
        <authorList>
            <person name="Gomez-Gil B."/>
            <person name="Tanaka M."/>
            <person name="Sawabe T."/>
            <person name="Enciso-Ibarra K."/>
        </authorList>
    </citation>
    <scope>NUCLEOTIDE SEQUENCE [LARGE SCALE GENOMIC DNA]</scope>
    <source>
        <strain evidence="1 2">CAIM 1831</strain>
        <plasmid evidence="2">pva1</plasmid>
    </source>
</reference>
<organism evidence="1 2">
    <name type="scientific">Vibrio alfacsensis</name>
    <dbReference type="NCBI Taxonomy" id="1074311"/>
    <lineage>
        <taxon>Bacteria</taxon>
        <taxon>Pseudomonadati</taxon>
        <taxon>Pseudomonadota</taxon>
        <taxon>Gammaproteobacteria</taxon>
        <taxon>Vibrionales</taxon>
        <taxon>Vibrionaceae</taxon>
        <taxon>Vibrio</taxon>
    </lineage>
</organism>